<sequence>MGDGERDYDVVLLGATGFVGRLTAAHLARSAGEGARIALAGRSAERLAALRRDLDVAWDTLVVDVADATALDRLAASTRVIASTVGPYARHGLPLVRACARAGTAYADLTGESTFAARSVREVHDAARDSGARIVHACGFDSIPSDIGVGLAHAASGGGPLAEAVVQVRAIKGGVSGGTIDSLRQQLLDARNDSSLRRTVANPYALTPGPSRRLPASSRPRGLRLDETSGVWQAPFVMGAFNQQIVQRTSYLGGWSYGELMRYREVVDTTTGTTGRIIAAGVSAGTAALVGGLLFPPTRALLDRVLPAPGEGPSEQARQAGRFTVESDVYPVDGAPMRTRISAPYDPGYDGTAVMLGESALCLAFDDLPDVGGVLTPMSAMGEALAERLRHHRFTVETTPLPAG</sequence>
<accession>A0ABZ0VFZ0</accession>
<feature type="domain" description="Saccharopine dehydrogenase NADP binding" evidence="2">
    <location>
        <begin position="10"/>
        <end position="134"/>
    </location>
</feature>
<reference evidence="3 4" key="1">
    <citation type="submission" date="2023-06" db="EMBL/GenBank/DDBJ databases">
        <title>Rock-solubilizing bacteria, Microbacterium invictum, promotes re-establishment of vegetation in rocky wasteland by accelerating rock bio-weathering and reshaping soil bacterial community.</title>
        <authorList>
            <person name="Liu C."/>
        </authorList>
    </citation>
    <scope>NUCLEOTIDE SEQUENCE [LARGE SCALE GENOMIC DNA]</scope>
    <source>
        <strain evidence="3 4">X-18</strain>
    </source>
</reference>
<gene>
    <name evidence="3" type="ORF">T9R20_06305</name>
</gene>
<dbReference type="Pfam" id="PF03435">
    <property type="entry name" value="Sacchrp_dh_NADP"/>
    <property type="match status" value="1"/>
</dbReference>
<evidence type="ECO:0000259" key="2">
    <source>
        <dbReference type="Pfam" id="PF03435"/>
    </source>
</evidence>
<keyword evidence="4" id="KW-1185">Reference proteome</keyword>
<proteinExistence type="predicted"/>
<protein>
    <submittedName>
        <fullName evidence="3">Saccharopine dehydrogenase NADP-binding domain-containing protein</fullName>
    </submittedName>
</protein>
<dbReference type="Gene3D" id="3.40.50.720">
    <property type="entry name" value="NAD(P)-binding Rossmann-like Domain"/>
    <property type="match status" value="1"/>
</dbReference>
<dbReference type="RefSeq" id="WP_322411677.1">
    <property type="nucleotide sequence ID" value="NZ_CP139779.1"/>
</dbReference>
<name>A0ABZ0VFZ0_9MICO</name>
<dbReference type="InterPro" id="IPR036291">
    <property type="entry name" value="NAD(P)-bd_dom_sf"/>
</dbReference>
<dbReference type="InterPro" id="IPR005097">
    <property type="entry name" value="Sacchrp_dh_NADP-bd"/>
</dbReference>
<dbReference type="Proteomes" id="UP001324533">
    <property type="component" value="Chromosome"/>
</dbReference>
<dbReference type="SUPFAM" id="SSF51735">
    <property type="entry name" value="NAD(P)-binding Rossmann-fold domains"/>
    <property type="match status" value="1"/>
</dbReference>
<evidence type="ECO:0000256" key="1">
    <source>
        <dbReference type="SAM" id="MobiDB-lite"/>
    </source>
</evidence>
<dbReference type="InterPro" id="IPR051276">
    <property type="entry name" value="Saccharopine_DH-like_oxidrdct"/>
</dbReference>
<dbReference type="EMBL" id="CP139779">
    <property type="protein sequence ID" value="WQB71566.1"/>
    <property type="molecule type" value="Genomic_DNA"/>
</dbReference>
<feature type="compositionally biased region" description="Low complexity" evidence="1">
    <location>
        <begin position="208"/>
        <end position="220"/>
    </location>
</feature>
<evidence type="ECO:0000313" key="4">
    <source>
        <dbReference type="Proteomes" id="UP001324533"/>
    </source>
</evidence>
<feature type="region of interest" description="Disordered" evidence="1">
    <location>
        <begin position="202"/>
        <end position="222"/>
    </location>
</feature>
<dbReference type="PANTHER" id="PTHR12286">
    <property type="entry name" value="SACCHAROPINE DEHYDROGENASE-LIKE OXIDOREDUCTASE"/>
    <property type="match status" value="1"/>
</dbReference>
<evidence type="ECO:0000313" key="3">
    <source>
        <dbReference type="EMBL" id="WQB71566.1"/>
    </source>
</evidence>
<dbReference type="PANTHER" id="PTHR12286:SF5">
    <property type="entry name" value="SACCHAROPINE DEHYDROGENASE-LIKE OXIDOREDUCTASE"/>
    <property type="match status" value="1"/>
</dbReference>
<organism evidence="3 4">
    <name type="scientific">Microbacterium invictum</name>
    <dbReference type="NCBI Taxonomy" id="515415"/>
    <lineage>
        <taxon>Bacteria</taxon>
        <taxon>Bacillati</taxon>
        <taxon>Actinomycetota</taxon>
        <taxon>Actinomycetes</taxon>
        <taxon>Micrococcales</taxon>
        <taxon>Microbacteriaceae</taxon>
        <taxon>Microbacterium</taxon>
    </lineage>
</organism>